<keyword evidence="3" id="KW-1185">Reference proteome</keyword>
<dbReference type="InterPro" id="IPR000626">
    <property type="entry name" value="Ubiquitin-like_dom"/>
</dbReference>
<feature type="domain" description="Ubiquitin-like" evidence="1">
    <location>
        <begin position="1"/>
        <end position="76"/>
    </location>
</feature>
<gene>
    <name evidence="2" type="ORF">NA56DRAFT_652535</name>
</gene>
<proteinExistence type="predicted"/>
<dbReference type="SMART" id="SM00213">
    <property type="entry name" value="UBQ"/>
    <property type="match status" value="1"/>
</dbReference>
<dbReference type="InterPro" id="IPR050158">
    <property type="entry name" value="Ubiquitin_ubiquitin-like"/>
</dbReference>
<dbReference type="AlphaFoldDB" id="A0A2J6PE97"/>
<dbReference type="Pfam" id="PF00240">
    <property type="entry name" value="ubiquitin"/>
    <property type="match status" value="1"/>
</dbReference>
<organism evidence="2 3">
    <name type="scientific">Hyaloscypha hepaticicola</name>
    <dbReference type="NCBI Taxonomy" id="2082293"/>
    <lineage>
        <taxon>Eukaryota</taxon>
        <taxon>Fungi</taxon>
        <taxon>Dikarya</taxon>
        <taxon>Ascomycota</taxon>
        <taxon>Pezizomycotina</taxon>
        <taxon>Leotiomycetes</taxon>
        <taxon>Helotiales</taxon>
        <taxon>Hyaloscyphaceae</taxon>
        <taxon>Hyaloscypha</taxon>
    </lineage>
</organism>
<dbReference type="PROSITE" id="PS50053">
    <property type="entry name" value="UBIQUITIN_2"/>
    <property type="match status" value="1"/>
</dbReference>
<evidence type="ECO:0000313" key="2">
    <source>
        <dbReference type="EMBL" id="PMD12371.1"/>
    </source>
</evidence>
<reference evidence="2 3" key="1">
    <citation type="submission" date="2016-05" db="EMBL/GenBank/DDBJ databases">
        <title>A degradative enzymes factory behind the ericoid mycorrhizal symbiosis.</title>
        <authorList>
            <consortium name="DOE Joint Genome Institute"/>
            <person name="Martino E."/>
            <person name="Morin E."/>
            <person name="Grelet G."/>
            <person name="Kuo A."/>
            <person name="Kohler A."/>
            <person name="Daghino S."/>
            <person name="Barry K."/>
            <person name="Choi C."/>
            <person name="Cichocki N."/>
            <person name="Clum A."/>
            <person name="Copeland A."/>
            <person name="Hainaut M."/>
            <person name="Haridas S."/>
            <person name="Labutti K."/>
            <person name="Lindquist E."/>
            <person name="Lipzen A."/>
            <person name="Khouja H.-R."/>
            <person name="Murat C."/>
            <person name="Ohm R."/>
            <person name="Olson A."/>
            <person name="Spatafora J."/>
            <person name="Veneault-Fourrey C."/>
            <person name="Henrissat B."/>
            <person name="Grigoriev I."/>
            <person name="Martin F."/>
            <person name="Perotto S."/>
        </authorList>
    </citation>
    <scope>NUCLEOTIDE SEQUENCE [LARGE SCALE GENOMIC DNA]</scope>
    <source>
        <strain evidence="2 3">UAMH 7357</strain>
    </source>
</reference>
<dbReference type="SUPFAM" id="SSF54236">
    <property type="entry name" value="Ubiquitin-like"/>
    <property type="match status" value="1"/>
</dbReference>
<dbReference type="STRING" id="1745343.A0A2J6PE97"/>
<dbReference type="EMBL" id="KZ613552">
    <property type="protein sequence ID" value="PMD12371.1"/>
    <property type="molecule type" value="Genomic_DNA"/>
</dbReference>
<dbReference type="Gene3D" id="3.10.20.90">
    <property type="entry name" value="Phosphatidylinositol 3-kinase Catalytic Subunit, Chain A, domain 1"/>
    <property type="match status" value="1"/>
</dbReference>
<evidence type="ECO:0000259" key="1">
    <source>
        <dbReference type="PROSITE" id="PS50053"/>
    </source>
</evidence>
<sequence>MIIFIKQITDRESHLEVQPSDTVESVARKIEKEEGIPVPQQRLIYAGKQLELDRSLASYNIHRESTLHLVLRERGSSYSKESTVPTGTAFPLVQEAFQRIDQWKVLAEEGDFDADTHIVDPHAHYEALDSLQQTTVKSSEFYRQSGGYRLGHAGGEEPALQHSALTITAPPWISNLVFDLQKGSSAAKEIVFNLCETYLVIHSVIKSFEILESRQFCTSFFSILVERCDGAVAEIVKIHKGLLFKLRDSLEVAITIARNVGVDLESDEETIMDCIGPASQEFLDALDCTKLRSDVLIVNTLPEMLNLYRMVACILDLGLVSYVGSHAARFDTEIFQREMDPLRFDLPNNLSFDCSLRTLACLEGFLDAKLVWVFRAAVNLSSVTIQSKNKNSKKLSILTTIDALADIWGSVWAEAEEQFVAGEKHVRVKKYHVSKGVIRRVREDAAPLIRGAVKCHWYSWAQDYRRRFSTLLSRTVDLTMAVDDKLLIGNEVRTNNSCTYSLQEYEMNYSDMINSLGTMPSTWKLDGVTMGVQLTGPKVVAFQIQGNVKKVPETTIKQYLWTKWSLQPERANPGILNNYFGVEVSHCTGNARRVPLKYILLMEPMQQLLERQIPKWSSTTWGMSFQKSLMIDSNDAIFQFWNDHVEQRPLVGQLVRCILDVLDSTGRTDFGFRAAFLHQNRELGVDLDIDNNEWAGLLQDSYLMATYAIVNKICLEFRQPDHTTSICGDEARYTVLQTHIGLKTGNGGSSSPNDRLKRLKIEPHNQTFKTVNEEERDSTAPHFMAPEASIKRMLQLNFNLTIARELLAPCFYRWNNMVRNKEAKVILRASGRSYGGMSYKRNRALLKDGDSEGICEIPDPREVAEGALSQLEIEALIAEEMKADQQRRRVA</sequence>
<dbReference type="OrthoDB" id="428577at2759"/>
<dbReference type="InterPro" id="IPR019956">
    <property type="entry name" value="Ubiquitin_dom"/>
</dbReference>
<evidence type="ECO:0000313" key="3">
    <source>
        <dbReference type="Proteomes" id="UP000235672"/>
    </source>
</evidence>
<dbReference type="InterPro" id="IPR029071">
    <property type="entry name" value="Ubiquitin-like_domsf"/>
</dbReference>
<dbReference type="PANTHER" id="PTHR10666">
    <property type="entry name" value="UBIQUITIN"/>
    <property type="match status" value="1"/>
</dbReference>
<dbReference type="PRINTS" id="PR00348">
    <property type="entry name" value="UBIQUITIN"/>
</dbReference>
<name>A0A2J6PE97_9HELO</name>
<protein>
    <recommendedName>
        <fullName evidence="1">Ubiquitin-like domain-containing protein</fullName>
    </recommendedName>
</protein>
<accession>A0A2J6PE97</accession>
<dbReference type="Proteomes" id="UP000235672">
    <property type="component" value="Unassembled WGS sequence"/>
</dbReference>